<comment type="caution">
    <text evidence="1">The sequence shown here is derived from an EMBL/GenBank/DDBJ whole genome shotgun (WGS) entry which is preliminary data.</text>
</comment>
<sequence length="57" mass="6439">MVSNGFKACGVFPWSVDSLDLSKCIGKNKVRQEDVFQDYILPTTSIHFQQFSQLVGE</sequence>
<gene>
    <name evidence="1" type="ORF">ILUMI_15554</name>
</gene>
<evidence type="ECO:0000313" key="1">
    <source>
        <dbReference type="EMBL" id="KAF2890619.1"/>
    </source>
</evidence>
<proteinExistence type="predicted"/>
<dbReference type="EMBL" id="VTPC01049314">
    <property type="protein sequence ID" value="KAF2890619.1"/>
    <property type="molecule type" value="Genomic_DNA"/>
</dbReference>
<keyword evidence="2" id="KW-1185">Reference proteome</keyword>
<dbReference type="OrthoDB" id="6758591at2759"/>
<name>A0A8K0CNC8_IGNLU</name>
<reference evidence="1" key="1">
    <citation type="submission" date="2019-08" db="EMBL/GenBank/DDBJ databases">
        <title>The genome of the North American firefly Photinus pyralis.</title>
        <authorList>
            <consortium name="Photinus pyralis genome working group"/>
            <person name="Fallon T.R."/>
            <person name="Sander Lower S.E."/>
            <person name="Weng J.-K."/>
        </authorList>
    </citation>
    <scope>NUCLEOTIDE SEQUENCE</scope>
    <source>
        <strain evidence="1">TRF0915ILg1</strain>
        <tissue evidence="1">Whole body</tissue>
    </source>
</reference>
<accession>A0A8K0CNC8</accession>
<protein>
    <submittedName>
        <fullName evidence="1">Uncharacterized protein</fullName>
    </submittedName>
</protein>
<dbReference type="AlphaFoldDB" id="A0A8K0CNC8"/>
<dbReference type="Proteomes" id="UP000801492">
    <property type="component" value="Unassembled WGS sequence"/>
</dbReference>
<evidence type="ECO:0000313" key="2">
    <source>
        <dbReference type="Proteomes" id="UP000801492"/>
    </source>
</evidence>
<feature type="non-terminal residue" evidence="1">
    <location>
        <position position="57"/>
    </location>
</feature>
<organism evidence="1 2">
    <name type="scientific">Ignelater luminosus</name>
    <name type="common">Cucubano</name>
    <name type="synonym">Pyrophorus luminosus</name>
    <dbReference type="NCBI Taxonomy" id="2038154"/>
    <lineage>
        <taxon>Eukaryota</taxon>
        <taxon>Metazoa</taxon>
        <taxon>Ecdysozoa</taxon>
        <taxon>Arthropoda</taxon>
        <taxon>Hexapoda</taxon>
        <taxon>Insecta</taxon>
        <taxon>Pterygota</taxon>
        <taxon>Neoptera</taxon>
        <taxon>Endopterygota</taxon>
        <taxon>Coleoptera</taxon>
        <taxon>Polyphaga</taxon>
        <taxon>Elateriformia</taxon>
        <taxon>Elateroidea</taxon>
        <taxon>Elateridae</taxon>
        <taxon>Agrypninae</taxon>
        <taxon>Pyrophorini</taxon>
        <taxon>Ignelater</taxon>
    </lineage>
</organism>